<evidence type="ECO:0000256" key="6">
    <source>
        <dbReference type="HAMAP-Rule" id="MF_00367"/>
    </source>
</evidence>
<dbReference type="GO" id="GO:0043024">
    <property type="term" value="F:ribosomal small subunit binding"/>
    <property type="evidence" value="ECO:0007669"/>
    <property type="project" value="TreeGrafter"/>
</dbReference>
<sequence>MKSGYAVIIGRPNTGKSTMLNNLLGQKVSITSPKPQTTRFPLQAVYEDERGQIIFVDTPGMIGKIEDSLSQRINPKTEQALSEGLNVIVYVVDHTRDRDQEDNKALGLVRKFDKPKILVINKIDIKEPSYRAHYKFMEEEFDKTVEVSALTKANLNYLLDTIFEYLPEGKKIVDASLYPTKALNQNSKSFLAEIIREKAFLFLRKEVPYTISTVVDEVAERESGMLFIKARIITSADRYKSMLIGHKGSMIKEIGQAARKELQTATDKKVYLDLTVETNTHWMDLME</sequence>
<reference evidence="11 12" key="1">
    <citation type="journal article" date="2015" name="Nature">
        <title>rRNA introns, odd ribosomes, and small enigmatic genomes across a large radiation of phyla.</title>
        <authorList>
            <person name="Brown C.T."/>
            <person name="Hug L.A."/>
            <person name="Thomas B.C."/>
            <person name="Sharon I."/>
            <person name="Castelle C.J."/>
            <person name="Singh A."/>
            <person name="Wilkins M.J."/>
            <person name="Williams K.H."/>
            <person name="Banfield J.F."/>
        </authorList>
    </citation>
    <scope>NUCLEOTIDE SEQUENCE [LARGE SCALE GENOMIC DNA]</scope>
</reference>
<dbReference type="GO" id="GO:0070181">
    <property type="term" value="F:small ribosomal subunit rRNA binding"/>
    <property type="evidence" value="ECO:0007669"/>
    <property type="project" value="UniProtKB-UniRule"/>
</dbReference>
<feature type="binding site" evidence="6">
    <location>
        <begin position="121"/>
        <end position="124"/>
    </location>
    <ligand>
        <name>GTP</name>
        <dbReference type="ChEBI" id="CHEBI:37565"/>
    </ligand>
</feature>
<keyword evidence="6" id="KW-1003">Cell membrane</keyword>
<dbReference type="Gene3D" id="3.30.300.20">
    <property type="match status" value="1"/>
</dbReference>
<feature type="domain" description="Era-type G" evidence="10">
    <location>
        <begin position="2"/>
        <end position="168"/>
    </location>
</feature>
<evidence type="ECO:0000256" key="1">
    <source>
        <dbReference type="ARBA" id="ARBA00007921"/>
    </source>
</evidence>
<dbReference type="NCBIfam" id="NF000908">
    <property type="entry name" value="PRK00089.1"/>
    <property type="match status" value="1"/>
</dbReference>
<protein>
    <recommendedName>
        <fullName evidence="2 6">GTPase Era</fullName>
    </recommendedName>
</protein>
<evidence type="ECO:0000256" key="3">
    <source>
        <dbReference type="ARBA" id="ARBA00022741"/>
    </source>
</evidence>
<dbReference type="InterPro" id="IPR006073">
    <property type="entry name" value="GTP-bd"/>
</dbReference>
<dbReference type="GO" id="GO:0005525">
    <property type="term" value="F:GTP binding"/>
    <property type="evidence" value="ECO:0007669"/>
    <property type="project" value="UniProtKB-UniRule"/>
</dbReference>
<dbReference type="CDD" id="cd04163">
    <property type="entry name" value="Era"/>
    <property type="match status" value="1"/>
</dbReference>
<feature type="region of interest" description="G1" evidence="7">
    <location>
        <begin position="10"/>
        <end position="17"/>
    </location>
</feature>
<proteinExistence type="inferred from homology"/>
<dbReference type="InterPro" id="IPR030388">
    <property type="entry name" value="G_ERA_dom"/>
</dbReference>
<dbReference type="SUPFAM" id="SSF54814">
    <property type="entry name" value="Prokaryotic type KH domain (KH-domain type II)"/>
    <property type="match status" value="1"/>
</dbReference>
<feature type="region of interest" description="G3" evidence="7">
    <location>
        <begin position="57"/>
        <end position="60"/>
    </location>
</feature>
<keyword evidence="6" id="KW-0472">Membrane</keyword>
<dbReference type="InterPro" id="IPR015946">
    <property type="entry name" value="KH_dom-like_a/b"/>
</dbReference>
<keyword evidence="6" id="KW-0699">rRNA-binding</keyword>
<evidence type="ECO:0000256" key="5">
    <source>
        <dbReference type="ARBA" id="ARBA00023134"/>
    </source>
</evidence>
<evidence type="ECO:0000256" key="4">
    <source>
        <dbReference type="ARBA" id="ARBA00022884"/>
    </source>
</evidence>
<dbReference type="GO" id="GO:0000028">
    <property type="term" value="P:ribosomal small subunit assembly"/>
    <property type="evidence" value="ECO:0007669"/>
    <property type="project" value="TreeGrafter"/>
</dbReference>
<dbReference type="NCBIfam" id="TIGR00436">
    <property type="entry name" value="era"/>
    <property type="match status" value="1"/>
</dbReference>
<dbReference type="AlphaFoldDB" id="A0A0G0SFD6"/>
<dbReference type="PROSITE" id="PS51713">
    <property type="entry name" value="G_ERA"/>
    <property type="match status" value="1"/>
</dbReference>
<feature type="region of interest" description="G2" evidence="7">
    <location>
        <begin position="36"/>
        <end position="40"/>
    </location>
</feature>
<dbReference type="Pfam" id="PF07650">
    <property type="entry name" value="KH_2"/>
    <property type="match status" value="1"/>
</dbReference>
<dbReference type="PATRIC" id="fig|1618450.3.peg.471"/>
<evidence type="ECO:0000256" key="7">
    <source>
        <dbReference type="PROSITE-ProRule" id="PRU01050"/>
    </source>
</evidence>
<dbReference type="SUPFAM" id="SSF52540">
    <property type="entry name" value="P-loop containing nucleoside triphosphate hydrolases"/>
    <property type="match status" value="1"/>
</dbReference>
<keyword evidence="5 6" id="KW-0342">GTP-binding</keyword>
<keyword evidence="6" id="KW-0963">Cytoplasm</keyword>
<dbReference type="Proteomes" id="UP000034539">
    <property type="component" value="Unassembled WGS sequence"/>
</dbReference>
<evidence type="ECO:0000256" key="2">
    <source>
        <dbReference type="ARBA" id="ARBA00020484"/>
    </source>
</evidence>
<comment type="similarity">
    <text evidence="1 6 7 8">Belongs to the TRAFAC class TrmE-Era-EngA-EngB-Septin-like GTPase superfamily. Era GTPase family.</text>
</comment>
<evidence type="ECO:0000313" key="11">
    <source>
        <dbReference type="EMBL" id="KKR33420.1"/>
    </source>
</evidence>
<feature type="domain" description="KH type-2" evidence="9">
    <location>
        <begin position="203"/>
        <end position="280"/>
    </location>
</feature>
<keyword evidence="6" id="KW-0690">Ribosome biogenesis</keyword>
<dbReference type="PANTHER" id="PTHR42698">
    <property type="entry name" value="GTPASE ERA"/>
    <property type="match status" value="1"/>
</dbReference>
<accession>A0A0G0SFD6</accession>
<feature type="binding site" evidence="6">
    <location>
        <begin position="57"/>
        <end position="61"/>
    </location>
    <ligand>
        <name>GTP</name>
        <dbReference type="ChEBI" id="CHEBI:37565"/>
    </ligand>
</feature>
<keyword evidence="4 6" id="KW-0694">RNA-binding</keyword>
<dbReference type="InterPro" id="IPR027417">
    <property type="entry name" value="P-loop_NTPase"/>
</dbReference>
<dbReference type="NCBIfam" id="TIGR00231">
    <property type="entry name" value="small_GTP"/>
    <property type="match status" value="1"/>
</dbReference>
<comment type="function">
    <text evidence="6">An essential GTPase that binds both GDP and GTP, with rapid nucleotide exchange. Plays a role in 16S rRNA processing and 30S ribosomal subunit biogenesis and possibly also in cell cycle regulation and energy metabolism.</text>
</comment>
<dbReference type="InterPro" id="IPR005225">
    <property type="entry name" value="Small_GTP-bd"/>
</dbReference>
<dbReference type="HAMAP" id="MF_00367">
    <property type="entry name" value="GTPase_Era"/>
    <property type="match status" value="1"/>
</dbReference>
<comment type="subunit">
    <text evidence="6">Monomer.</text>
</comment>
<dbReference type="CDD" id="cd22534">
    <property type="entry name" value="KH-II_Era"/>
    <property type="match status" value="1"/>
</dbReference>
<evidence type="ECO:0000256" key="8">
    <source>
        <dbReference type="RuleBase" id="RU003761"/>
    </source>
</evidence>
<evidence type="ECO:0000259" key="10">
    <source>
        <dbReference type="PROSITE" id="PS51713"/>
    </source>
</evidence>
<dbReference type="GO" id="GO:0005886">
    <property type="term" value="C:plasma membrane"/>
    <property type="evidence" value="ECO:0007669"/>
    <property type="project" value="UniProtKB-SubCell"/>
</dbReference>
<dbReference type="GO" id="GO:0005829">
    <property type="term" value="C:cytosol"/>
    <property type="evidence" value="ECO:0007669"/>
    <property type="project" value="TreeGrafter"/>
</dbReference>
<dbReference type="PROSITE" id="PS50823">
    <property type="entry name" value="KH_TYPE_2"/>
    <property type="match status" value="1"/>
</dbReference>
<comment type="subcellular location">
    <subcellularLocation>
        <location evidence="6">Cytoplasm</location>
    </subcellularLocation>
    <subcellularLocation>
        <location evidence="6">Cell membrane</location>
        <topology evidence="6">Peripheral membrane protein</topology>
    </subcellularLocation>
</comment>
<dbReference type="InterPro" id="IPR005662">
    <property type="entry name" value="GTPase_Era-like"/>
</dbReference>
<dbReference type="InterPro" id="IPR004044">
    <property type="entry name" value="KH_dom_type_2"/>
</dbReference>
<evidence type="ECO:0000313" key="12">
    <source>
        <dbReference type="Proteomes" id="UP000034539"/>
    </source>
</evidence>
<comment type="caution">
    <text evidence="11">The sequence shown here is derived from an EMBL/GenBank/DDBJ whole genome shotgun (WGS) entry which is preliminary data.</text>
</comment>
<name>A0A0G0SFD6_9BACT</name>
<organism evidence="11 12">
    <name type="scientific">Candidatus Gottesmanbacteria bacterium GW2011_GWC2_39_8</name>
    <dbReference type="NCBI Taxonomy" id="1618450"/>
    <lineage>
        <taxon>Bacteria</taxon>
        <taxon>Candidatus Gottesmaniibacteriota</taxon>
    </lineage>
</organism>
<dbReference type="EMBL" id="LBXN01000017">
    <property type="protein sequence ID" value="KKR33420.1"/>
    <property type="molecule type" value="Genomic_DNA"/>
</dbReference>
<dbReference type="Gene3D" id="3.40.50.300">
    <property type="entry name" value="P-loop containing nucleotide triphosphate hydrolases"/>
    <property type="match status" value="1"/>
</dbReference>
<dbReference type="InterPro" id="IPR009019">
    <property type="entry name" value="KH_sf_prok-type"/>
</dbReference>
<feature type="binding site" evidence="6">
    <location>
        <begin position="10"/>
        <end position="17"/>
    </location>
    <ligand>
        <name>GTP</name>
        <dbReference type="ChEBI" id="CHEBI:37565"/>
    </ligand>
</feature>
<dbReference type="Pfam" id="PF01926">
    <property type="entry name" value="MMR_HSR1"/>
    <property type="match status" value="1"/>
</dbReference>
<gene>
    <name evidence="6" type="primary">era</name>
    <name evidence="11" type="ORF">UT63_C0017G0011</name>
</gene>
<keyword evidence="3 6" id="KW-0547">Nucleotide-binding</keyword>
<feature type="region of interest" description="G5" evidence="7">
    <location>
        <begin position="147"/>
        <end position="149"/>
    </location>
</feature>
<dbReference type="GO" id="GO:0003924">
    <property type="term" value="F:GTPase activity"/>
    <property type="evidence" value="ECO:0007669"/>
    <property type="project" value="UniProtKB-UniRule"/>
</dbReference>
<feature type="region of interest" description="G4" evidence="7">
    <location>
        <begin position="121"/>
        <end position="124"/>
    </location>
</feature>
<dbReference type="PANTHER" id="PTHR42698:SF1">
    <property type="entry name" value="GTPASE ERA, MITOCHONDRIAL"/>
    <property type="match status" value="1"/>
</dbReference>
<evidence type="ECO:0000259" key="9">
    <source>
        <dbReference type="PROSITE" id="PS50823"/>
    </source>
</evidence>